<dbReference type="EMBL" id="MT143989">
    <property type="protein sequence ID" value="QJA45371.1"/>
    <property type="molecule type" value="Genomic_DNA"/>
</dbReference>
<reference evidence="1" key="1">
    <citation type="submission" date="2020-03" db="EMBL/GenBank/DDBJ databases">
        <title>The deep terrestrial virosphere.</title>
        <authorList>
            <person name="Holmfeldt K."/>
            <person name="Nilsson E."/>
            <person name="Simone D."/>
            <person name="Lopez-Fernandez M."/>
            <person name="Wu X."/>
            <person name="de Brujin I."/>
            <person name="Lundin D."/>
            <person name="Andersson A."/>
            <person name="Bertilsson S."/>
            <person name="Dopson M."/>
        </authorList>
    </citation>
    <scope>NUCLEOTIDE SEQUENCE</scope>
    <source>
        <strain evidence="1">TM448A00224</strain>
        <strain evidence="2">TM448B00423</strain>
    </source>
</reference>
<proteinExistence type="predicted"/>
<sequence>MIPENWEQVAVEPFPQFGFADMYFANKELDADIPYIVLRTVPQYQMIIGYAYMFEGAIYIFQASKSGEGYEPAKNLATIDVEFWQDKFKEHFFNRGNLALI</sequence>
<dbReference type="EMBL" id="MT144620">
    <property type="protein sequence ID" value="QJH95454.1"/>
    <property type="molecule type" value="Genomic_DNA"/>
</dbReference>
<gene>
    <name evidence="1" type="ORF">TM448A00224_0036</name>
    <name evidence="2" type="ORF">TM448B00423_0023</name>
</gene>
<dbReference type="AlphaFoldDB" id="A0A6H1ZD62"/>
<name>A0A6H1ZD62_9ZZZZ</name>
<accession>A0A6H1ZD62</accession>
<evidence type="ECO:0000313" key="2">
    <source>
        <dbReference type="EMBL" id="QJH95454.1"/>
    </source>
</evidence>
<organism evidence="1">
    <name type="scientific">viral metagenome</name>
    <dbReference type="NCBI Taxonomy" id="1070528"/>
    <lineage>
        <taxon>unclassified sequences</taxon>
        <taxon>metagenomes</taxon>
        <taxon>organismal metagenomes</taxon>
    </lineage>
</organism>
<protein>
    <submittedName>
        <fullName evidence="1">Uncharacterized protein</fullName>
    </submittedName>
</protein>
<evidence type="ECO:0000313" key="1">
    <source>
        <dbReference type="EMBL" id="QJA45371.1"/>
    </source>
</evidence>